<dbReference type="PANTHER" id="PTHR47618:SF1">
    <property type="entry name" value="BIFUNCTIONAL OLIGORIBONUCLEASE AND PAP PHOSPHATASE NRNA"/>
    <property type="match status" value="1"/>
</dbReference>
<evidence type="ECO:0000313" key="4">
    <source>
        <dbReference type="Proteomes" id="UP000184406"/>
    </source>
</evidence>
<evidence type="ECO:0000259" key="2">
    <source>
        <dbReference type="Pfam" id="PF02272"/>
    </source>
</evidence>
<feature type="domain" description="DHHA1" evidence="2">
    <location>
        <begin position="247"/>
        <end position="315"/>
    </location>
</feature>
<sequence>MNLEIIKAIKGLLDIPQKIVIIPHKNPDGDAIGSTLGLWHFLKGKGQDATIIVPNDFPKFLKWMPGSEQIVNFERDSSVAKSLINKASVIFTLDFNHLGRIGQLQPLLENSSATFVMIDHHQEPDDYAKIMYSDVSMSSTCEMVFNVIEGLDELESITPELAISLYTGIMTDTGSFKYSSTTSRTHLVVAKLIERGAKNTEAHNKVYDTNTPSRLHLLGCALKNMVILEEYHTAFITLSQDELDTYDYKKGDTEGFVNYGLTLEGIVFAVIFIENREEGIVKISFRSEGDFSVNEFARAHFNGGGHTNAAGGRSDVSIEETISLFKSLLPQYKDDLNA</sequence>
<dbReference type="OrthoDB" id="9803668at2"/>
<dbReference type="EMBL" id="FQUX01000009">
    <property type="protein sequence ID" value="SHF93031.1"/>
    <property type="molecule type" value="Genomic_DNA"/>
</dbReference>
<accession>A0A1M5FPE0</accession>
<protein>
    <submittedName>
        <fullName evidence="3">Phosphoesterase RecJ domain-containing protein</fullName>
    </submittedName>
</protein>
<dbReference type="InterPro" id="IPR038763">
    <property type="entry name" value="DHH_sf"/>
</dbReference>
<gene>
    <name evidence="3" type="ORF">SAMN03080594_109148</name>
</gene>
<dbReference type="Pfam" id="PF02272">
    <property type="entry name" value="DHHA1"/>
    <property type="match status" value="1"/>
</dbReference>
<proteinExistence type="predicted"/>
<dbReference type="SUPFAM" id="SSF64182">
    <property type="entry name" value="DHH phosphoesterases"/>
    <property type="match status" value="1"/>
</dbReference>
<dbReference type="AlphaFoldDB" id="A0A1M5FPE0"/>
<evidence type="ECO:0000259" key="1">
    <source>
        <dbReference type="Pfam" id="PF01368"/>
    </source>
</evidence>
<reference evidence="4" key="1">
    <citation type="submission" date="2016-11" db="EMBL/GenBank/DDBJ databases">
        <authorList>
            <person name="Varghese N."/>
            <person name="Submissions S."/>
        </authorList>
    </citation>
    <scope>NUCLEOTIDE SEQUENCE [LARGE SCALE GENOMIC DNA]</scope>
    <source>
        <strain evidence="4">DSM 17539</strain>
    </source>
</reference>
<dbReference type="RefSeq" id="WP_072864668.1">
    <property type="nucleotide sequence ID" value="NZ_FQUX01000009.1"/>
</dbReference>
<dbReference type="Gene3D" id="3.10.310.30">
    <property type="match status" value="1"/>
</dbReference>
<dbReference type="Pfam" id="PF01368">
    <property type="entry name" value="DHH"/>
    <property type="match status" value="1"/>
</dbReference>
<dbReference type="Proteomes" id="UP000184406">
    <property type="component" value="Unassembled WGS sequence"/>
</dbReference>
<dbReference type="GO" id="GO:0003676">
    <property type="term" value="F:nucleic acid binding"/>
    <property type="evidence" value="ECO:0007669"/>
    <property type="project" value="InterPro"/>
</dbReference>
<evidence type="ECO:0000313" key="3">
    <source>
        <dbReference type="EMBL" id="SHF93031.1"/>
    </source>
</evidence>
<name>A0A1M5FPE0_9FLAO</name>
<dbReference type="Gene3D" id="3.90.1640.10">
    <property type="entry name" value="inorganic pyrophosphatase (n-terminal core)"/>
    <property type="match status" value="1"/>
</dbReference>
<dbReference type="InterPro" id="IPR001667">
    <property type="entry name" value="DDH_dom"/>
</dbReference>
<dbReference type="PANTHER" id="PTHR47618">
    <property type="entry name" value="BIFUNCTIONAL OLIGORIBONUCLEASE AND PAP PHOSPHATASE NRNA"/>
    <property type="match status" value="1"/>
</dbReference>
<organism evidence="3 4">
    <name type="scientific">Arenibacter palladensis</name>
    <dbReference type="NCBI Taxonomy" id="237373"/>
    <lineage>
        <taxon>Bacteria</taxon>
        <taxon>Pseudomonadati</taxon>
        <taxon>Bacteroidota</taxon>
        <taxon>Flavobacteriia</taxon>
        <taxon>Flavobacteriales</taxon>
        <taxon>Flavobacteriaceae</taxon>
        <taxon>Arenibacter</taxon>
    </lineage>
</organism>
<keyword evidence="4" id="KW-1185">Reference proteome</keyword>
<feature type="domain" description="DDH" evidence="1">
    <location>
        <begin position="18"/>
        <end position="169"/>
    </location>
</feature>
<dbReference type="InterPro" id="IPR003156">
    <property type="entry name" value="DHHA1_dom"/>
</dbReference>
<dbReference type="InterPro" id="IPR051319">
    <property type="entry name" value="Oligoribo/pAp-PDE_c-di-AMP_PDE"/>
</dbReference>